<evidence type="ECO:0000313" key="1">
    <source>
        <dbReference type="EMBL" id="QJA62314.1"/>
    </source>
</evidence>
<accession>A0A6M3IYA4</accession>
<proteinExistence type="predicted"/>
<protein>
    <submittedName>
        <fullName evidence="1">Uncharacterized protein</fullName>
    </submittedName>
</protein>
<dbReference type="AlphaFoldDB" id="A0A6M3IYA4"/>
<organism evidence="1">
    <name type="scientific">viral metagenome</name>
    <dbReference type="NCBI Taxonomy" id="1070528"/>
    <lineage>
        <taxon>unclassified sequences</taxon>
        <taxon>metagenomes</taxon>
        <taxon>organismal metagenomes</taxon>
    </lineage>
</organism>
<reference evidence="1" key="1">
    <citation type="submission" date="2020-03" db="EMBL/GenBank/DDBJ databases">
        <title>The deep terrestrial virosphere.</title>
        <authorList>
            <person name="Holmfeldt K."/>
            <person name="Nilsson E."/>
            <person name="Simone D."/>
            <person name="Lopez-Fernandez M."/>
            <person name="Wu X."/>
            <person name="de Brujin I."/>
            <person name="Lundin D."/>
            <person name="Andersson A."/>
            <person name="Bertilsson S."/>
            <person name="Dopson M."/>
        </authorList>
    </citation>
    <scope>NUCLEOTIDE SEQUENCE</scope>
    <source>
        <strain evidence="1">MM415B00797</strain>
    </source>
</reference>
<dbReference type="EMBL" id="MT141467">
    <property type="protein sequence ID" value="QJA62314.1"/>
    <property type="molecule type" value="Genomic_DNA"/>
</dbReference>
<sequence>MTNPIQYESNEELWVSYYLKELQSAGFISDWEYQPKTYILSEPLRYSWIKKLATKTTKQISKLMQGHEYTPDFMIVWEEKARNLFFNTVDNKINLKNAIFIAHSGNNMSIIDVKPAFDMQNMTRLFTINQKWMMDKYGLYVQKIVPVKETKHYHKVGNKNKKVYSHSTWSGIFPKTFTPERYFLTDVSGKPRKINYTPIRLNEYLKSKQNTGVL</sequence>
<name>A0A6M3IYA4_9ZZZZ</name>
<gene>
    <name evidence="1" type="ORF">MM415B00797_0029</name>
</gene>